<dbReference type="Gene3D" id="3.30.710.10">
    <property type="entry name" value="Potassium Channel Kv1.1, Chain A"/>
    <property type="match status" value="1"/>
</dbReference>
<dbReference type="EMBL" id="LFIW01000901">
    <property type="protein sequence ID" value="KZL84283.1"/>
    <property type="molecule type" value="Genomic_DNA"/>
</dbReference>
<dbReference type="AlphaFoldDB" id="A0A167DSL2"/>
<evidence type="ECO:0008006" key="4">
    <source>
        <dbReference type="Google" id="ProtNLM"/>
    </source>
</evidence>
<evidence type="ECO:0000256" key="1">
    <source>
        <dbReference type="SAM" id="MobiDB-lite"/>
    </source>
</evidence>
<organism evidence="2 3">
    <name type="scientific">Colletotrichum incanum</name>
    <name type="common">Soybean anthracnose fungus</name>
    <dbReference type="NCBI Taxonomy" id="1573173"/>
    <lineage>
        <taxon>Eukaryota</taxon>
        <taxon>Fungi</taxon>
        <taxon>Dikarya</taxon>
        <taxon>Ascomycota</taxon>
        <taxon>Pezizomycotina</taxon>
        <taxon>Sordariomycetes</taxon>
        <taxon>Hypocreomycetidae</taxon>
        <taxon>Glomerellales</taxon>
        <taxon>Glomerellaceae</taxon>
        <taxon>Colletotrichum</taxon>
        <taxon>Colletotrichum spaethianum species complex</taxon>
    </lineage>
</organism>
<comment type="caution">
    <text evidence="2">The sequence shown here is derived from an EMBL/GenBank/DDBJ whole genome shotgun (WGS) entry which is preliminary data.</text>
</comment>
<reference evidence="2 3" key="1">
    <citation type="submission" date="2015-06" db="EMBL/GenBank/DDBJ databases">
        <title>Survival trade-offs in plant roots during colonization by closely related pathogenic and mutualistic fungi.</title>
        <authorList>
            <person name="Hacquard S."/>
            <person name="Kracher B."/>
            <person name="Hiruma K."/>
            <person name="Weinman A."/>
            <person name="Muench P."/>
            <person name="Garrido Oter R."/>
            <person name="Ver Loren van Themaat E."/>
            <person name="Dallerey J.-F."/>
            <person name="Damm U."/>
            <person name="Henrissat B."/>
            <person name="Lespinet O."/>
            <person name="Thon M."/>
            <person name="Kemen E."/>
            <person name="McHardy A.C."/>
            <person name="Schulze-Lefert P."/>
            <person name="O'Connell R.J."/>
        </authorList>
    </citation>
    <scope>NUCLEOTIDE SEQUENCE [LARGE SCALE GENOMIC DNA]</scope>
    <source>
        <strain evidence="2 3">MAFF 238704</strain>
    </source>
</reference>
<feature type="region of interest" description="Disordered" evidence="1">
    <location>
        <begin position="91"/>
        <end position="151"/>
    </location>
</feature>
<protein>
    <recommendedName>
        <fullName evidence="4">BTB domain-containing protein</fullName>
    </recommendedName>
</protein>
<dbReference type="Proteomes" id="UP000076584">
    <property type="component" value="Unassembled WGS sequence"/>
</dbReference>
<evidence type="ECO:0000313" key="3">
    <source>
        <dbReference type="Proteomes" id="UP000076584"/>
    </source>
</evidence>
<accession>A0A167DSL2</accession>
<evidence type="ECO:0000313" key="2">
    <source>
        <dbReference type="EMBL" id="KZL84283.1"/>
    </source>
</evidence>
<dbReference type="InterPro" id="IPR011333">
    <property type="entry name" value="SKP1/BTB/POZ_sf"/>
</dbReference>
<feature type="region of interest" description="Disordered" evidence="1">
    <location>
        <begin position="434"/>
        <end position="457"/>
    </location>
</feature>
<feature type="non-terminal residue" evidence="2">
    <location>
        <position position="1"/>
    </location>
</feature>
<dbReference type="STRING" id="1573173.A0A167DSL2"/>
<keyword evidence="3" id="KW-1185">Reference proteome</keyword>
<name>A0A167DSL2_COLIC</name>
<proteinExistence type="predicted"/>
<sequence>LPPTRGAVVLAAGRNQHANWAASMHVLVSIKRCLRAHGGVYFQQPVYRSSPHATMVNEILHTIDPGGDVVLVLRNPNAPFAVWKGYDWAPKSSENKEKKNDTSLFLVPDSTPEPIPEPVEDILDPDMPAPKRPSIDPGSGEHPRTVQNGNIDDGTEIKFLLSSRHLILASPYFKAKLNGTWKEATPHPFDRRYHLEASDWDPDALLILMQVIHGRMRSVPRRVDCEMLAKIAILVDYYGCHEIIEVLSTIWIDALKDQLPSECNRDLVLWLSISHVFQQDELFSRVTKTALLESQSPIPTMDLPIRPIIIDLIDWRRQDAIGFILNALDDLLVSLRNGSAGCSHACSCMLLGALDKIMHEQNLLGLSEPYLGYGVNATEMIVRSFGSPAWFLPYQRHPHNCTLLQLVESRLDSEFAKNKEGFSLAEAAMSDVSRRKGKIEDEDGQQGLSKGINFPAL</sequence>
<gene>
    <name evidence="2" type="ORF">CI238_11156</name>
</gene>